<feature type="transmembrane region" description="Helical" evidence="1">
    <location>
        <begin position="222"/>
        <end position="246"/>
    </location>
</feature>
<dbReference type="EMBL" id="MVOH01000005">
    <property type="protein sequence ID" value="PAU68555.1"/>
    <property type="molecule type" value="Genomic_DNA"/>
</dbReference>
<dbReference type="OrthoDB" id="3238956at2"/>
<reference evidence="2 3" key="1">
    <citation type="journal article" date="2017" name="ISME J.">
        <title>Unveiling bifidobacterial biogeography across the mammalian branch of the tree of life.</title>
        <authorList>
            <person name="Milani C."/>
            <person name="Mangifesta M."/>
            <person name="Mancabelli L."/>
            <person name="Lugli G.A."/>
            <person name="James K."/>
            <person name="Duranti S."/>
            <person name="Turroni F."/>
            <person name="Ferrario C."/>
            <person name="Ossiprandi M.C."/>
            <person name="van Sinderen D."/>
            <person name="Ventura M."/>
        </authorList>
    </citation>
    <scope>NUCLEOTIDE SEQUENCE [LARGE SCALE GENOMIC DNA]</scope>
    <source>
        <strain evidence="3">Ham19E</strain>
    </source>
</reference>
<feature type="transmembrane region" description="Helical" evidence="1">
    <location>
        <begin position="189"/>
        <end position="210"/>
    </location>
</feature>
<gene>
    <name evidence="2" type="ORF">B1526_0306</name>
</gene>
<keyword evidence="1" id="KW-0472">Membrane</keyword>
<evidence type="ECO:0000256" key="1">
    <source>
        <dbReference type="SAM" id="Phobius"/>
    </source>
</evidence>
<dbReference type="AlphaFoldDB" id="A0A2A2EI04"/>
<sequence>MGIRHIEAQQGDALRTSPDVPVRGPLLVQAVAYIVLVAVACIPGSERVAGGVYSLILFAVGLFIMLLALFAPLRDGVPGRITACVVGFLSMICAATPFLGELVFNVRPTVLEASDYLSVAAWLAGVAALLVALVVVSFARQMARNPRPDMIVQMSHMVMDGVACIAASGWCFLPMLFHAHGVGTAVRVIAVAAVTTVAVLLGMMSCMWLRDARPLDDARSPWIGMGLLPVMLTGGAVGIAVLVMLLV</sequence>
<dbReference type="RefSeq" id="WP_095614378.1">
    <property type="nucleotide sequence ID" value="NZ_MVOH01000005.1"/>
</dbReference>
<feature type="transmembrane region" description="Helical" evidence="1">
    <location>
        <begin position="26"/>
        <end position="45"/>
    </location>
</feature>
<protein>
    <submittedName>
        <fullName evidence="2">Transporter</fullName>
    </submittedName>
</protein>
<evidence type="ECO:0000313" key="2">
    <source>
        <dbReference type="EMBL" id="PAU68555.1"/>
    </source>
</evidence>
<evidence type="ECO:0000313" key="3">
    <source>
        <dbReference type="Proteomes" id="UP000218399"/>
    </source>
</evidence>
<keyword evidence="3" id="KW-1185">Reference proteome</keyword>
<keyword evidence="1" id="KW-0812">Transmembrane</keyword>
<feature type="transmembrane region" description="Helical" evidence="1">
    <location>
        <begin position="116"/>
        <end position="136"/>
    </location>
</feature>
<keyword evidence="1" id="KW-1133">Transmembrane helix</keyword>
<proteinExistence type="predicted"/>
<organism evidence="2 3">
    <name type="scientific">Bifidobacterium criceti</name>
    <dbReference type="NCBI Taxonomy" id="1960969"/>
    <lineage>
        <taxon>Bacteria</taxon>
        <taxon>Bacillati</taxon>
        <taxon>Actinomycetota</taxon>
        <taxon>Actinomycetes</taxon>
        <taxon>Bifidobacteriales</taxon>
        <taxon>Bifidobacteriaceae</taxon>
        <taxon>Bifidobacterium</taxon>
    </lineage>
</organism>
<dbReference type="Proteomes" id="UP000218399">
    <property type="component" value="Unassembled WGS sequence"/>
</dbReference>
<accession>A0A2A2EI04</accession>
<name>A0A2A2EI04_9BIFI</name>
<feature type="transmembrane region" description="Helical" evidence="1">
    <location>
        <begin position="157"/>
        <end position="177"/>
    </location>
</feature>
<feature type="transmembrane region" description="Helical" evidence="1">
    <location>
        <begin position="51"/>
        <end position="71"/>
    </location>
</feature>
<comment type="caution">
    <text evidence="2">The sequence shown here is derived from an EMBL/GenBank/DDBJ whole genome shotgun (WGS) entry which is preliminary data.</text>
</comment>
<feature type="transmembrane region" description="Helical" evidence="1">
    <location>
        <begin position="83"/>
        <end position="104"/>
    </location>
</feature>